<evidence type="ECO:0000256" key="9">
    <source>
        <dbReference type="HAMAP-Rule" id="MF_00161"/>
    </source>
</evidence>
<dbReference type="PANTHER" id="PTHR33695:SF1">
    <property type="entry name" value="LIPOPROTEIN SIGNAL PEPTIDASE"/>
    <property type="match status" value="1"/>
</dbReference>
<keyword evidence="7 9" id="KW-1133">Transmembrane helix</keyword>
<keyword evidence="8 9" id="KW-0472">Membrane</keyword>
<gene>
    <name evidence="9 12" type="primary">lspA</name>
    <name evidence="12" type="ORF">CLHOM_05540</name>
</gene>
<dbReference type="PANTHER" id="PTHR33695">
    <property type="entry name" value="LIPOPROTEIN SIGNAL PEPTIDASE"/>
    <property type="match status" value="1"/>
</dbReference>
<comment type="pathway">
    <text evidence="9">Protein modification; lipoprotein biosynthesis (signal peptide cleavage).</text>
</comment>
<evidence type="ECO:0000256" key="8">
    <source>
        <dbReference type="ARBA" id="ARBA00023136"/>
    </source>
</evidence>
<organism evidence="12 13">
    <name type="scientific">Clostridium homopropionicum DSM 5847</name>
    <dbReference type="NCBI Taxonomy" id="1121318"/>
    <lineage>
        <taxon>Bacteria</taxon>
        <taxon>Bacillati</taxon>
        <taxon>Bacillota</taxon>
        <taxon>Clostridia</taxon>
        <taxon>Eubacteriales</taxon>
        <taxon>Clostridiaceae</taxon>
        <taxon>Clostridium</taxon>
    </lineage>
</organism>
<comment type="similarity">
    <text evidence="1 9 11">Belongs to the peptidase A8 family.</text>
</comment>
<dbReference type="AlphaFoldDB" id="A0A0L6ZDA9"/>
<keyword evidence="13" id="KW-1185">Reference proteome</keyword>
<comment type="catalytic activity">
    <reaction evidence="9 10">
        <text>Release of signal peptides from bacterial membrane prolipoproteins. Hydrolyzes -Xaa-Yaa-Zaa-|-(S,diacylglyceryl)Cys-, in which Xaa is hydrophobic (preferably Leu), and Yaa (Ala or Ser) and Zaa (Gly or Ala) have small, neutral side chains.</text>
        <dbReference type="EC" id="3.4.23.36"/>
    </reaction>
</comment>
<evidence type="ECO:0000256" key="7">
    <source>
        <dbReference type="ARBA" id="ARBA00022989"/>
    </source>
</evidence>
<name>A0A0L6ZDA9_9CLOT</name>
<keyword evidence="12" id="KW-0449">Lipoprotein</keyword>
<accession>A0A0L6ZDA9</accession>
<comment type="function">
    <text evidence="9 10">This protein specifically catalyzes the removal of signal peptides from prolipoproteins.</text>
</comment>
<dbReference type="STRING" id="36844.SAMN04488501_104166"/>
<keyword evidence="5 9" id="KW-0064">Aspartyl protease</keyword>
<dbReference type="InterPro" id="IPR001872">
    <property type="entry name" value="Peptidase_A8"/>
</dbReference>
<dbReference type="PROSITE" id="PS00855">
    <property type="entry name" value="SPASE_II"/>
    <property type="match status" value="1"/>
</dbReference>
<dbReference type="HAMAP" id="MF_00161">
    <property type="entry name" value="LspA"/>
    <property type="match status" value="1"/>
</dbReference>
<reference evidence="13" key="1">
    <citation type="submission" date="2015-08" db="EMBL/GenBank/DDBJ databases">
        <title>Genome sequence of the strict anaerobe Clostridium homopropionicum LuHBu1 (DSM 5847T).</title>
        <authorList>
            <person name="Poehlein A."/>
            <person name="Beck M."/>
            <person name="Schiel-Bengelsdorf B."/>
            <person name="Bengelsdorf F.R."/>
            <person name="Daniel R."/>
            <person name="Duerre P."/>
        </authorList>
    </citation>
    <scope>NUCLEOTIDE SEQUENCE [LARGE SCALE GENOMIC DNA]</scope>
    <source>
        <strain evidence="13">DSM 5847</strain>
    </source>
</reference>
<evidence type="ECO:0000256" key="11">
    <source>
        <dbReference type="RuleBase" id="RU004181"/>
    </source>
</evidence>
<proteinExistence type="inferred from homology"/>
<feature type="transmembrane region" description="Helical" evidence="9">
    <location>
        <begin position="57"/>
        <end position="76"/>
    </location>
</feature>
<protein>
    <recommendedName>
        <fullName evidence="9">Lipoprotein signal peptidase</fullName>
        <ecNumber evidence="9">3.4.23.36</ecNumber>
    </recommendedName>
    <alternativeName>
        <fullName evidence="9">Prolipoprotein signal peptidase</fullName>
    </alternativeName>
    <alternativeName>
        <fullName evidence="9">Signal peptidase II</fullName>
        <shortName evidence="9">SPase II</shortName>
    </alternativeName>
</protein>
<dbReference type="UniPathway" id="UPA00665"/>
<dbReference type="EC" id="3.4.23.36" evidence="9"/>
<evidence type="ECO:0000256" key="5">
    <source>
        <dbReference type="ARBA" id="ARBA00022750"/>
    </source>
</evidence>
<evidence type="ECO:0000256" key="4">
    <source>
        <dbReference type="ARBA" id="ARBA00022692"/>
    </source>
</evidence>
<comment type="caution">
    <text evidence="9">Lacks conserved residue(s) required for the propagation of feature annotation.</text>
</comment>
<keyword evidence="4 9" id="KW-0812">Transmembrane</keyword>
<dbReference type="GO" id="GO:0004190">
    <property type="term" value="F:aspartic-type endopeptidase activity"/>
    <property type="evidence" value="ECO:0007669"/>
    <property type="project" value="UniProtKB-UniRule"/>
</dbReference>
<dbReference type="Proteomes" id="UP000037043">
    <property type="component" value="Unassembled WGS sequence"/>
</dbReference>
<feature type="active site" evidence="9">
    <location>
        <position position="130"/>
    </location>
</feature>
<evidence type="ECO:0000256" key="2">
    <source>
        <dbReference type="ARBA" id="ARBA00022475"/>
    </source>
</evidence>
<evidence type="ECO:0000256" key="1">
    <source>
        <dbReference type="ARBA" id="ARBA00006139"/>
    </source>
</evidence>
<dbReference type="PATRIC" id="fig|1121318.3.peg.557"/>
<dbReference type="Pfam" id="PF01252">
    <property type="entry name" value="Peptidase_A8"/>
    <property type="match status" value="1"/>
</dbReference>
<evidence type="ECO:0000256" key="3">
    <source>
        <dbReference type="ARBA" id="ARBA00022670"/>
    </source>
</evidence>
<dbReference type="GO" id="GO:0005886">
    <property type="term" value="C:plasma membrane"/>
    <property type="evidence" value="ECO:0007669"/>
    <property type="project" value="UniProtKB-SubCell"/>
</dbReference>
<feature type="active site" evidence="9">
    <location>
        <position position="111"/>
    </location>
</feature>
<dbReference type="NCBIfam" id="TIGR00077">
    <property type="entry name" value="lspA"/>
    <property type="match status" value="1"/>
</dbReference>
<dbReference type="GO" id="GO:0006508">
    <property type="term" value="P:proteolysis"/>
    <property type="evidence" value="ECO:0007669"/>
    <property type="project" value="UniProtKB-KW"/>
</dbReference>
<sequence length="149" mass="17038">MVIILIVVLGLFLDRITKLWTLRTLANGNDIVIIKDFFSLQYVENRGAAFGIFQGKVIVLAIVTFFVIMGMIYYLYKEGANSRIMTISFSLIISGALGNLYDRVFYKYVVDFALLHYKEVYYFPNFNIADVLVVCGTILLAFYILKEGK</sequence>
<evidence type="ECO:0000256" key="6">
    <source>
        <dbReference type="ARBA" id="ARBA00022801"/>
    </source>
</evidence>
<feature type="transmembrane region" description="Helical" evidence="9">
    <location>
        <begin position="121"/>
        <end position="145"/>
    </location>
</feature>
<feature type="transmembrane region" description="Helical" evidence="9">
    <location>
        <begin position="83"/>
        <end position="101"/>
    </location>
</feature>
<evidence type="ECO:0000313" key="13">
    <source>
        <dbReference type="Proteomes" id="UP000037043"/>
    </source>
</evidence>
<comment type="subcellular location">
    <subcellularLocation>
        <location evidence="9">Cell membrane</location>
        <topology evidence="9">Multi-pass membrane protein</topology>
    </subcellularLocation>
</comment>
<dbReference type="EMBL" id="LHUR01000011">
    <property type="protein sequence ID" value="KOA20966.1"/>
    <property type="molecule type" value="Genomic_DNA"/>
</dbReference>
<dbReference type="RefSeq" id="WP_052220149.1">
    <property type="nucleotide sequence ID" value="NZ_LHUR01000011.1"/>
</dbReference>
<evidence type="ECO:0000256" key="10">
    <source>
        <dbReference type="RuleBase" id="RU000594"/>
    </source>
</evidence>
<comment type="caution">
    <text evidence="12">The sequence shown here is derived from an EMBL/GenBank/DDBJ whole genome shotgun (WGS) entry which is preliminary data.</text>
</comment>
<evidence type="ECO:0000313" key="12">
    <source>
        <dbReference type="EMBL" id="KOA20966.1"/>
    </source>
</evidence>
<keyword evidence="6 9" id="KW-0378">Hydrolase</keyword>
<keyword evidence="3 9" id="KW-0645">Protease</keyword>
<dbReference type="PRINTS" id="PR00781">
    <property type="entry name" value="LIPOSIGPTASE"/>
</dbReference>
<keyword evidence="2 9" id="KW-1003">Cell membrane</keyword>